<dbReference type="InterPro" id="IPR050491">
    <property type="entry name" value="AmpC-like"/>
</dbReference>
<dbReference type="PANTHER" id="PTHR46825">
    <property type="entry name" value="D-ALANYL-D-ALANINE-CARBOXYPEPTIDASE/ENDOPEPTIDASE AMPH"/>
    <property type="match status" value="1"/>
</dbReference>
<dbReference type="EMBL" id="CP069039">
    <property type="protein sequence ID" value="QRD04554.1"/>
    <property type="molecule type" value="Genomic_DNA"/>
</dbReference>
<name>A0A7U2FHV5_PHANO</name>
<dbReference type="PANTHER" id="PTHR46825:SF14">
    <property type="entry name" value="BETA-LACTAMASE-RELATED DOMAIN-CONTAINING PROTEIN"/>
    <property type="match status" value="1"/>
</dbReference>
<dbReference type="AlphaFoldDB" id="A0A7U2FHV5"/>
<dbReference type="Gene3D" id="3.40.710.10">
    <property type="entry name" value="DD-peptidase/beta-lactamase superfamily"/>
    <property type="match status" value="2"/>
</dbReference>
<dbReference type="Proteomes" id="UP000663193">
    <property type="component" value="Chromosome 17"/>
</dbReference>
<sequence length="205" mass="22103">MGSLKTCLQDLSPSIAKILEIAGAAGASIGIVHQNETVHLPNFGHRDITTRLAPDENTQHHVASLSKSFTAAVLGILVHDQKLGFDQPVFSILKTFTNPDPAVHDRATVLEFLSHCTGFATKQSYNYNNGGYNVATSLIEEVSGQSWGSFVTDSILKPLELDRTFVGVAVPEENYAHRYMPAPDETLTDVGRPTIANGTVKQGAD</sequence>
<reference evidence="5" key="1">
    <citation type="journal article" date="2021" name="BMC Genomics">
        <title>Chromosome-level genome assembly and manually-curated proteome of model necrotroph Parastagonospora nodorum Sn15 reveals a genome-wide trove of candidate effector homologs, and redundancy of virulence-related functions within an accessory chromosome.</title>
        <authorList>
            <person name="Bertazzoni S."/>
            <person name="Jones D.A.B."/>
            <person name="Phan H.T."/>
            <person name="Tan K.-C."/>
            <person name="Hane J.K."/>
        </authorList>
    </citation>
    <scope>NUCLEOTIDE SEQUENCE [LARGE SCALE GENOMIC DNA]</scope>
    <source>
        <strain evidence="5">SN15 / ATCC MYA-4574 / FGSC 10173)</strain>
    </source>
</reference>
<proteinExistence type="inferred from homology"/>
<evidence type="ECO:0000313" key="5">
    <source>
        <dbReference type="Proteomes" id="UP000663193"/>
    </source>
</evidence>
<protein>
    <recommendedName>
        <fullName evidence="3">Beta-lactamase-related domain-containing protein</fullName>
    </recommendedName>
</protein>
<dbReference type="VEuPathDB" id="FungiDB:JI435_104950"/>
<organism evidence="4 5">
    <name type="scientific">Phaeosphaeria nodorum (strain SN15 / ATCC MYA-4574 / FGSC 10173)</name>
    <name type="common">Glume blotch fungus</name>
    <name type="synonym">Parastagonospora nodorum</name>
    <dbReference type="NCBI Taxonomy" id="321614"/>
    <lineage>
        <taxon>Eukaryota</taxon>
        <taxon>Fungi</taxon>
        <taxon>Dikarya</taxon>
        <taxon>Ascomycota</taxon>
        <taxon>Pezizomycotina</taxon>
        <taxon>Dothideomycetes</taxon>
        <taxon>Pleosporomycetidae</taxon>
        <taxon>Pleosporales</taxon>
        <taxon>Pleosporineae</taxon>
        <taxon>Phaeosphaeriaceae</taxon>
        <taxon>Parastagonospora</taxon>
    </lineage>
</organism>
<dbReference type="InterPro" id="IPR012338">
    <property type="entry name" value="Beta-lactam/transpept-like"/>
</dbReference>
<comment type="similarity">
    <text evidence="1">Belongs to the peptidase S12 family.</text>
</comment>
<accession>A0A7U2FHV5</accession>
<keyword evidence="5" id="KW-1185">Reference proteome</keyword>
<evidence type="ECO:0000256" key="2">
    <source>
        <dbReference type="SAM" id="MobiDB-lite"/>
    </source>
</evidence>
<feature type="non-terminal residue" evidence="4">
    <location>
        <position position="1"/>
    </location>
</feature>
<feature type="compositionally biased region" description="Polar residues" evidence="2">
    <location>
        <begin position="196"/>
        <end position="205"/>
    </location>
</feature>
<dbReference type="SUPFAM" id="SSF56601">
    <property type="entry name" value="beta-lactamase/transpeptidase-like"/>
    <property type="match status" value="1"/>
</dbReference>
<evidence type="ECO:0000259" key="3">
    <source>
        <dbReference type="Pfam" id="PF00144"/>
    </source>
</evidence>
<dbReference type="OrthoDB" id="5946976at2759"/>
<feature type="domain" description="Beta-lactamase-related" evidence="3">
    <location>
        <begin position="20"/>
        <end position="186"/>
    </location>
</feature>
<feature type="region of interest" description="Disordered" evidence="2">
    <location>
        <begin position="186"/>
        <end position="205"/>
    </location>
</feature>
<dbReference type="Pfam" id="PF00144">
    <property type="entry name" value="Beta-lactamase"/>
    <property type="match status" value="1"/>
</dbReference>
<gene>
    <name evidence="4" type="ORF">JI435_104950</name>
</gene>
<evidence type="ECO:0000256" key="1">
    <source>
        <dbReference type="ARBA" id="ARBA00038215"/>
    </source>
</evidence>
<dbReference type="InterPro" id="IPR001466">
    <property type="entry name" value="Beta-lactam-related"/>
</dbReference>
<evidence type="ECO:0000313" key="4">
    <source>
        <dbReference type="EMBL" id="QRD04554.1"/>
    </source>
</evidence>